<dbReference type="GO" id="GO:0004386">
    <property type="term" value="F:helicase activity"/>
    <property type="evidence" value="ECO:0007669"/>
    <property type="project" value="UniProtKB-KW"/>
</dbReference>
<dbReference type="OrthoDB" id="466817at2"/>
<name>A0A1U7I7K2_9CYAN</name>
<dbReference type="Proteomes" id="UP000185860">
    <property type="component" value="Unassembled WGS sequence"/>
</dbReference>
<keyword evidence="1" id="KW-0067">ATP-binding</keyword>
<gene>
    <name evidence="1" type="ORF">NIES2119_26375</name>
</gene>
<accession>A0A1U7I7K2</accession>
<protein>
    <submittedName>
        <fullName evidence="1">Replication restart DNA helicase PriA</fullName>
    </submittedName>
</protein>
<sequence>MSQESSVQTIRCDNCGSHAERHYLLNSEFIQTDCPKCDHRRTICSRTGKVLEDNAIGIYAHR</sequence>
<dbReference type="STRING" id="454136.NIES2119_26375"/>
<proteinExistence type="predicted"/>
<dbReference type="EMBL" id="MRCE01000040">
    <property type="protein sequence ID" value="OKH32365.1"/>
    <property type="molecule type" value="Genomic_DNA"/>
</dbReference>
<keyword evidence="1" id="KW-0378">Hydrolase</keyword>
<evidence type="ECO:0000313" key="1">
    <source>
        <dbReference type="EMBL" id="OKH32365.1"/>
    </source>
</evidence>
<keyword evidence="1" id="KW-0547">Nucleotide-binding</keyword>
<reference evidence="1 2" key="1">
    <citation type="submission" date="2016-11" db="EMBL/GenBank/DDBJ databases">
        <title>Draft Genome Sequences of Nine Cyanobacterial Strains from Diverse Habitats.</title>
        <authorList>
            <person name="Zhu T."/>
            <person name="Hou S."/>
            <person name="Lu X."/>
            <person name="Hess W.R."/>
        </authorList>
    </citation>
    <scope>NUCLEOTIDE SEQUENCE [LARGE SCALE GENOMIC DNA]</scope>
    <source>
        <strain evidence="1 2">IAM M-71</strain>
    </source>
</reference>
<dbReference type="AlphaFoldDB" id="A0A1U7I7K2"/>
<keyword evidence="1" id="KW-0347">Helicase</keyword>
<organism evidence="1 2">
    <name type="scientific">[Phormidium ambiguum] IAM M-71</name>
    <dbReference type="NCBI Taxonomy" id="454136"/>
    <lineage>
        <taxon>Bacteria</taxon>
        <taxon>Bacillati</taxon>
        <taxon>Cyanobacteriota</taxon>
        <taxon>Cyanophyceae</taxon>
        <taxon>Oscillatoriophycideae</taxon>
        <taxon>Aerosakkonematales</taxon>
        <taxon>Aerosakkonemataceae</taxon>
        <taxon>Floridanema</taxon>
    </lineage>
</organism>
<comment type="caution">
    <text evidence="1">The sequence shown here is derived from an EMBL/GenBank/DDBJ whole genome shotgun (WGS) entry which is preliminary data.</text>
</comment>
<evidence type="ECO:0000313" key="2">
    <source>
        <dbReference type="Proteomes" id="UP000185860"/>
    </source>
</evidence>